<feature type="compositionally biased region" description="Basic and acidic residues" evidence="1">
    <location>
        <begin position="19"/>
        <end position="33"/>
    </location>
</feature>
<keyword evidence="3" id="KW-1185">Reference proteome</keyword>
<name>A0ABT0DNM5_9HYPH</name>
<protein>
    <submittedName>
        <fullName evidence="2">Uncharacterized protein</fullName>
    </submittedName>
</protein>
<accession>A0ABT0DNM5</accession>
<evidence type="ECO:0000313" key="3">
    <source>
        <dbReference type="Proteomes" id="UP001202867"/>
    </source>
</evidence>
<dbReference type="RefSeq" id="WP_247201222.1">
    <property type="nucleotide sequence ID" value="NZ_JALKCG010000004.1"/>
</dbReference>
<gene>
    <name evidence="2" type="ORF">MWN33_12660</name>
</gene>
<feature type="compositionally biased region" description="Polar residues" evidence="1">
    <location>
        <begin position="1"/>
        <end position="10"/>
    </location>
</feature>
<proteinExistence type="predicted"/>
<comment type="caution">
    <text evidence="2">The sequence shown here is derived from an EMBL/GenBank/DDBJ whole genome shotgun (WGS) entry which is preliminary data.</text>
</comment>
<dbReference type="EMBL" id="JALKCG010000004">
    <property type="protein sequence ID" value="MCK0208882.1"/>
    <property type="molecule type" value="Genomic_DNA"/>
</dbReference>
<evidence type="ECO:0000256" key="1">
    <source>
        <dbReference type="SAM" id="MobiDB-lite"/>
    </source>
</evidence>
<evidence type="ECO:0000313" key="2">
    <source>
        <dbReference type="EMBL" id="MCK0208882.1"/>
    </source>
</evidence>
<reference evidence="2 3" key="1">
    <citation type="submission" date="2022-04" db="EMBL/GenBank/DDBJ databases">
        <authorList>
            <person name="Grouzdev D.S."/>
            <person name="Pantiukh K.S."/>
            <person name="Krutkina M.S."/>
        </authorList>
    </citation>
    <scope>NUCLEOTIDE SEQUENCE [LARGE SCALE GENOMIC DNA]</scope>
    <source>
        <strain evidence="2 3">Jip08</strain>
    </source>
</reference>
<dbReference type="Proteomes" id="UP001202867">
    <property type="component" value="Unassembled WGS sequence"/>
</dbReference>
<feature type="region of interest" description="Disordered" evidence="1">
    <location>
        <begin position="1"/>
        <end position="33"/>
    </location>
</feature>
<sequence length="167" mass="18073">MTHVTSTLPGSSAKPGKAGAHDPDQNTSHRERHTETPLYVSAELSNFCIALSYADLAAIAYMKCTRQNADLNYVFVISKTFAIANSDEEIVHSHGHSFTGSTGRSVSTNCAERIKLTPRRDNGWATGAAPPRTPSRLIIHAFDNRLFTISALISGREAAKGLPYAET</sequence>
<organism evidence="2 3">
    <name type="scientific">Ancylobacter koreensis</name>
    <dbReference type="NCBI Taxonomy" id="266121"/>
    <lineage>
        <taxon>Bacteria</taxon>
        <taxon>Pseudomonadati</taxon>
        <taxon>Pseudomonadota</taxon>
        <taxon>Alphaproteobacteria</taxon>
        <taxon>Hyphomicrobiales</taxon>
        <taxon>Xanthobacteraceae</taxon>
        <taxon>Ancylobacter</taxon>
    </lineage>
</organism>
<reference evidence="3" key="2">
    <citation type="submission" date="2023-07" db="EMBL/GenBank/DDBJ databases">
        <title>Ancylobacter moscoviensis sp. nov., facultatively methylotrophic bacteria from activated sludge and the reclassification of Starkeya novella (Starkey 1934) Kelly et al. 2000 as Ancylobacter novellus comb. nov., Starkeya koreensis Im et al. 2006 as Ancylobacter koreensis comb.nov., Angulomicrobium tetraedrale Vasil'eva et al. 1986 as Ancylobacter tetraedralis comb. nov., Angulomicrobium amanitiforme Fritz et al. 2004 as Ancylobacter amanitiformis comb. nov. and Methylorhabdus multivorans Doronina et al. 1996 as Ancylobacter multivorans comb. nov. and emended description of the genus Ancylobacter.</title>
        <authorList>
            <person name="Doronina N."/>
            <person name="Chemodurova A."/>
            <person name="Grouzdev D."/>
            <person name="Koziaeva V."/>
            <person name="Shi W."/>
            <person name="Wu L."/>
            <person name="Kaparullina E."/>
        </authorList>
    </citation>
    <scope>NUCLEOTIDE SEQUENCE [LARGE SCALE GENOMIC DNA]</scope>
    <source>
        <strain evidence="3">Jip08</strain>
    </source>
</reference>